<accession>A0ABR3A5E1</accession>
<sequence>METVTQVAFDVGGGTQVGRDLLRKQAEPCNIDNKCGGAQVELPEEYRAKIRDAVKRFKVAGQRFADIRANRLLQARKEAEENHLIEPLLPARFARIRTTSSRSAQLEP</sequence>
<evidence type="ECO:0000313" key="2">
    <source>
        <dbReference type="Proteomes" id="UP001437256"/>
    </source>
</evidence>
<gene>
    <name evidence="1" type="ORF">AAF712_005192</name>
</gene>
<reference evidence="1 2" key="1">
    <citation type="submission" date="2024-05" db="EMBL/GenBank/DDBJ databases">
        <title>A draft genome resource for the thread blight pathogen Marasmius tenuissimus strain MS-2.</title>
        <authorList>
            <person name="Yulfo-Soto G.E."/>
            <person name="Baruah I.K."/>
            <person name="Amoako-Attah I."/>
            <person name="Bukari Y."/>
            <person name="Meinhardt L.W."/>
            <person name="Bailey B.A."/>
            <person name="Cohen S.P."/>
        </authorList>
    </citation>
    <scope>NUCLEOTIDE SEQUENCE [LARGE SCALE GENOMIC DNA]</scope>
    <source>
        <strain evidence="1 2">MS-2</strain>
    </source>
</reference>
<name>A0ABR3A5E1_9AGAR</name>
<protein>
    <submittedName>
        <fullName evidence="1">Uncharacterized protein</fullName>
    </submittedName>
</protein>
<dbReference type="EMBL" id="JBBXMP010000023">
    <property type="protein sequence ID" value="KAL0067752.1"/>
    <property type="molecule type" value="Genomic_DNA"/>
</dbReference>
<proteinExistence type="predicted"/>
<comment type="caution">
    <text evidence="1">The sequence shown here is derived from an EMBL/GenBank/DDBJ whole genome shotgun (WGS) entry which is preliminary data.</text>
</comment>
<organism evidence="1 2">
    <name type="scientific">Marasmius tenuissimus</name>
    <dbReference type="NCBI Taxonomy" id="585030"/>
    <lineage>
        <taxon>Eukaryota</taxon>
        <taxon>Fungi</taxon>
        <taxon>Dikarya</taxon>
        <taxon>Basidiomycota</taxon>
        <taxon>Agaricomycotina</taxon>
        <taxon>Agaricomycetes</taxon>
        <taxon>Agaricomycetidae</taxon>
        <taxon>Agaricales</taxon>
        <taxon>Marasmiineae</taxon>
        <taxon>Marasmiaceae</taxon>
        <taxon>Marasmius</taxon>
    </lineage>
</organism>
<evidence type="ECO:0000313" key="1">
    <source>
        <dbReference type="EMBL" id="KAL0067752.1"/>
    </source>
</evidence>
<keyword evidence="2" id="KW-1185">Reference proteome</keyword>
<dbReference type="Proteomes" id="UP001437256">
    <property type="component" value="Unassembled WGS sequence"/>
</dbReference>